<feature type="compositionally biased region" description="Basic and acidic residues" evidence="17">
    <location>
        <begin position="266"/>
        <end position="284"/>
    </location>
</feature>
<keyword evidence="8" id="KW-0132">Cell division</keyword>
<keyword evidence="6" id="KW-0158">Chromosome</keyword>
<keyword evidence="16" id="KW-0137">Centromere</keyword>
<evidence type="ECO:0000256" key="3">
    <source>
        <dbReference type="ARBA" id="ARBA00004629"/>
    </source>
</evidence>
<dbReference type="EMBL" id="CAWUOM010000002">
    <property type="protein sequence ID" value="CAK7262843.1"/>
    <property type="molecule type" value="Genomic_DNA"/>
</dbReference>
<keyword evidence="10" id="KW-0498">Mitosis</keyword>
<feature type="compositionally biased region" description="Low complexity" evidence="17">
    <location>
        <begin position="187"/>
        <end position="197"/>
    </location>
</feature>
<evidence type="ECO:0000256" key="17">
    <source>
        <dbReference type="SAM" id="MobiDB-lite"/>
    </source>
</evidence>
<comment type="similarity">
    <text evidence="4">Belongs to the DASH complex ASK1 family.</text>
</comment>
<feature type="region of interest" description="Disordered" evidence="17">
    <location>
        <begin position="172"/>
        <end position="284"/>
    </location>
</feature>
<dbReference type="PANTHER" id="PTHR28200">
    <property type="entry name" value="DASH COMPLEX SUBUNIT ASK1"/>
    <property type="match status" value="1"/>
</dbReference>
<keyword evidence="15" id="KW-0131">Cell cycle</keyword>
<feature type="compositionally biased region" description="Basic and acidic residues" evidence="17">
    <location>
        <begin position="113"/>
        <end position="133"/>
    </location>
</feature>
<evidence type="ECO:0000256" key="5">
    <source>
        <dbReference type="ARBA" id="ARBA00014520"/>
    </source>
</evidence>
<evidence type="ECO:0000313" key="19">
    <source>
        <dbReference type="Proteomes" id="UP001642501"/>
    </source>
</evidence>
<evidence type="ECO:0000256" key="1">
    <source>
        <dbReference type="ARBA" id="ARBA00004123"/>
    </source>
</evidence>
<evidence type="ECO:0000256" key="2">
    <source>
        <dbReference type="ARBA" id="ARBA00004186"/>
    </source>
</evidence>
<evidence type="ECO:0000256" key="14">
    <source>
        <dbReference type="ARBA" id="ARBA00023242"/>
    </source>
</evidence>
<keyword evidence="9" id="KW-0493">Microtubule</keyword>
<accession>A0ABP0D5A3</accession>
<gene>
    <name evidence="18" type="ORF">SEPCBS57363_000250</name>
</gene>
<comment type="caution">
    <text evidence="18">The sequence shown here is derived from an EMBL/GenBank/DDBJ whole genome shotgun (WGS) entry which is preliminary data.</text>
</comment>
<keyword evidence="11" id="KW-0159">Chromosome partition</keyword>
<protein>
    <recommendedName>
        <fullName evidence="5">DASH complex subunit ASK1</fullName>
    </recommendedName>
</protein>
<evidence type="ECO:0000256" key="7">
    <source>
        <dbReference type="ARBA" id="ARBA00022490"/>
    </source>
</evidence>
<name>A0ABP0D5A3_9PEZI</name>
<evidence type="ECO:0000256" key="10">
    <source>
        <dbReference type="ARBA" id="ARBA00022776"/>
    </source>
</evidence>
<feature type="region of interest" description="Disordered" evidence="17">
    <location>
        <begin position="88"/>
        <end position="160"/>
    </location>
</feature>
<evidence type="ECO:0000256" key="8">
    <source>
        <dbReference type="ARBA" id="ARBA00022618"/>
    </source>
</evidence>
<feature type="compositionally biased region" description="Basic and acidic residues" evidence="17">
    <location>
        <begin position="230"/>
        <end position="241"/>
    </location>
</feature>
<evidence type="ECO:0000256" key="15">
    <source>
        <dbReference type="ARBA" id="ARBA00023306"/>
    </source>
</evidence>
<sequence>MPRPGGLANRPLSTTEELEKLEQSITLTLQEIDHNFSRAHHIVTGSILPVVEQYGEHCRSVWDASKFWKQFFEAAANVSLSGYEELANDEGSTGVEETTTDTHNDSSTGYTARTRENEEGVEEATFHSTRDESMLTDGDGDLSGSTPRPPATKSLRPQFAELDSPYENLRREMSRSNAAPLSRSRSRSQSQSRSQSRSRSRPPGDRGAGATNDVDTGDESTIMRFDDDEGYTRTDNHRDDSSAADSELLAQSTARLPNMSMTPRQSLDERSRRALEDEKANARRQKDPLMHHALGKDYRIQSTPHKTAARVISPMRLKVTGHQPTSLRNPVVKEERTKRPAWQESSPMSSPEIAVPKLRSAAFLSPMRTAYRNKLMAAASGPRTPGVSVQTPAQSKPREIMFDDIKSTETGPKTGLVRETAATRKNERNPDEIMWDSSDEDGDDLYGGMSPPKTINFALPPSKLLQTPAREASKRIVEDILLTAGEDLDRSSEYSPTMVKMNTDILDETF</sequence>
<evidence type="ECO:0000313" key="18">
    <source>
        <dbReference type="EMBL" id="CAK7262843.1"/>
    </source>
</evidence>
<evidence type="ECO:0000256" key="13">
    <source>
        <dbReference type="ARBA" id="ARBA00023212"/>
    </source>
</evidence>
<keyword evidence="7" id="KW-0963">Cytoplasm</keyword>
<proteinExistence type="inferred from homology"/>
<comment type="subcellular location">
    <subcellularLocation>
        <location evidence="3">Chromosome</location>
        <location evidence="3">Centromere</location>
        <location evidence="3">Kinetochore</location>
    </subcellularLocation>
    <subcellularLocation>
        <location evidence="2">Cytoplasm</location>
        <location evidence="2">Cytoskeleton</location>
        <location evidence="2">Spindle</location>
    </subcellularLocation>
    <subcellularLocation>
        <location evidence="1">Nucleus</location>
    </subcellularLocation>
</comment>
<keyword evidence="14" id="KW-0539">Nucleus</keyword>
<keyword evidence="19" id="KW-1185">Reference proteome</keyword>
<dbReference type="PANTHER" id="PTHR28200:SF1">
    <property type="entry name" value="DASH COMPLEX SUBUNIT ASK1"/>
    <property type="match status" value="1"/>
</dbReference>
<reference evidence="18 19" key="1">
    <citation type="submission" date="2024-01" db="EMBL/GenBank/DDBJ databases">
        <authorList>
            <person name="Allen C."/>
            <person name="Tagirdzhanova G."/>
        </authorList>
    </citation>
    <scope>NUCLEOTIDE SEQUENCE [LARGE SCALE GENOMIC DNA]</scope>
    <source>
        <strain evidence="18 19">CBS 573.63</strain>
    </source>
</reference>
<keyword evidence="13" id="KW-0206">Cytoskeleton</keyword>
<feature type="compositionally biased region" description="Polar residues" evidence="17">
    <location>
        <begin position="249"/>
        <end position="265"/>
    </location>
</feature>
<evidence type="ECO:0000256" key="6">
    <source>
        <dbReference type="ARBA" id="ARBA00022454"/>
    </source>
</evidence>
<organism evidence="18 19">
    <name type="scientific">Sporothrix epigloea</name>
    <dbReference type="NCBI Taxonomy" id="1892477"/>
    <lineage>
        <taxon>Eukaryota</taxon>
        <taxon>Fungi</taxon>
        <taxon>Dikarya</taxon>
        <taxon>Ascomycota</taxon>
        <taxon>Pezizomycotina</taxon>
        <taxon>Sordariomycetes</taxon>
        <taxon>Sordariomycetidae</taxon>
        <taxon>Ophiostomatales</taxon>
        <taxon>Ophiostomataceae</taxon>
        <taxon>Sporothrix</taxon>
    </lineage>
</organism>
<dbReference type="Proteomes" id="UP001642501">
    <property type="component" value="Unassembled WGS sequence"/>
</dbReference>
<evidence type="ECO:0000256" key="12">
    <source>
        <dbReference type="ARBA" id="ARBA00022838"/>
    </source>
</evidence>
<evidence type="ECO:0000256" key="16">
    <source>
        <dbReference type="ARBA" id="ARBA00023328"/>
    </source>
</evidence>
<evidence type="ECO:0000256" key="4">
    <source>
        <dbReference type="ARBA" id="ARBA00010731"/>
    </source>
</evidence>
<feature type="region of interest" description="Disordered" evidence="17">
    <location>
        <begin position="321"/>
        <end position="350"/>
    </location>
</feature>
<dbReference type="InterPro" id="IPR013964">
    <property type="entry name" value="DASH_Ask1"/>
</dbReference>
<evidence type="ECO:0000256" key="9">
    <source>
        <dbReference type="ARBA" id="ARBA00022701"/>
    </source>
</evidence>
<evidence type="ECO:0000256" key="11">
    <source>
        <dbReference type="ARBA" id="ARBA00022829"/>
    </source>
</evidence>
<dbReference type="Pfam" id="PF08655">
    <property type="entry name" value="DASH_Ask1"/>
    <property type="match status" value="1"/>
</dbReference>
<keyword evidence="12" id="KW-0995">Kinetochore</keyword>